<dbReference type="GO" id="GO:0000981">
    <property type="term" value="F:DNA-binding transcription factor activity, RNA polymerase II-specific"/>
    <property type="evidence" value="ECO:0007669"/>
    <property type="project" value="InterPro"/>
</dbReference>
<keyword evidence="5" id="KW-0472">Membrane</keyword>
<evidence type="ECO:0000256" key="2">
    <source>
        <dbReference type="ARBA" id="ARBA00023163"/>
    </source>
</evidence>
<dbReference type="OrthoDB" id="4491390at2759"/>
<feature type="transmembrane region" description="Helical" evidence="5">
    <location>
        <begin position="250"/>
        <end position="273"/>
    </location>
</feature>
<keyword evidence="5" id="KW-1133">Transmembrane helix</keyword>
<dbReference type="InterPro" id="IPR018827">
    <property type="entry name" value="YTP1_C"/>
</dbReference>
<evidence type="ECO:0000313" key="9">
    <source>
        <dbReference type="Proteomes" id="UP000053342"/>
    </source>
</evidence>
<evidence type="ECO:0000313" key="8">
    <source>
        <dbReference type="EMBL" id="KIW40042.1"/>
    </source>
</evidence>
<dbReference type="VEuPathDB" id="FungiDB:PV06_08597"/>
<keyword evidence="1" id="KW-0805">Transcription regulation</keyword>
<evidence type="ECO:0000256" key="3">
    <source>
        <dbReference type="ARBA" id="ARBA00023242"/>
    </source>
</evidence>
<feature type="domain" description="DUF2427" evidence="6">
    <location>
        <begin position="32"/>
        <end position="96"/>
    </location>
</feature>
<feature type="transmembrane region" description="Helical" evidence="5">
    <location>
        <begin position="441"/>
        <end position="458"/>
    </location>
</feature>
<name>A0A0D2BRH4_9EURO</name>
<sequence length="994" mass="110490">MIPDTGTSQCRTNVLTSSESSLPRYITSMASLEIASSNLVYPARIVLFGLHGLGTVFGLAYKSKTPDLYPNSSHHGVVWTLSAILVLESVLSIVKRVGRKPFMKATFDTNRDLQPLMSSSSPFRESNESLDDNQRRSAEQTYMPAWRQTQTNRRNAIGPDSHARWNFPSFPWRATSDGRPKRPFSWKNGWSRMISAGRFVPIAAFTSSLLLMAMIVLAFVSICTGIVTMAGIFHEKQIFNGLAHFIKGGVFFFFGIITTLRCIGCFAGRGWAWNLKATTNSPSRERSRSISMEGLECLLIFIYGITNVFLEHLSGWGEAWTAQDLEHVAISLLFIGGGLCGLMAESRASRESRKAQPSDSTITLEEKQTLVPGYSTNPVPAMIIFLLGTILGGHHQDTVTSTMMHKWFGNFLTAAAAMRGVTYLLLYIAPARSTSPSRPPSELITAFCLMSGGFMLMASNRDTVESMIANNLNAMVVATVTMGCDGSKPSCARCIKSNRVCGGYQRERHFKNLSALDRETLLTRTQPLTSLTDLRTVNSLTPRSTPDSDDTASLNNQIVQRTSLAPLSLSDLFGKFLEHYIPREEPEFRNGNKAQLSWLQAINPSSANNASLDLAILALSLTCLGRKHGDERLRREGTANYGKALHRLQDILSHHNLLFEEQTLASCMALSTFELLEVSGDNFGGWASHVEGMGRLIQLRGPESHVHGLSHRLFLGFRSTSITYALATRKSTYLAQQGWLTVPWKMHPKSDLDRLQDAMAQIANLIERAGQLNTTVALTASETAPTQREEIMQEGRELHCQLENWYQDLTIRQPGPLYYERPSSADFLSRFISAFPNSLHFQNFEIAHLHLSYWTTLLLLYSSMLTVTLSSLGGDASQTFGLVMAPMTDKFTQGQVLAQAKKIAQSMEYLLSEEMHILGPQKVFFALRSAMHVFTSAGEREEVERCEEVFEELDRRGYSFGKILCRCEWDDIPALLSGKSIPRNGVVPAESIHA</sequence>
<keyword evidence="3" id="KW-0539">Nucleus</keyword>
<dbReference type="Pfam" id="PF10355">
    <property type="entry name" value="Ytp1"/>
    <property type="match status" value="1"/>
</dbReference>
<gene>
    <name evidence="8" type="ORF">PV06_08597</name>
</gene>
<dbReference type="GeneID" id="27360671"/>
<feature type="domain" description="Protein YTP1-like C-terminal" evidence="7">
    <location>
        <begin position="218"/>
        <end position="484"/>
    </location>
</feature>
<dbReference type="Proteomes" id="UP000053342">
    <property type="component" value="Unassembled WGS sequence"/>
</dbReference>
<feature type="transmembrane region" description="Helical" evidence="5">
    <location>
        <begin position="325"/>
        <end position="344"/>
    </location>
</feature>
<feature type="transmembrane region" description="Helical" evidence="5">
    <location>
        <begin position="407"/>
        <end position="429"/>
    </location>
</feature>
<feature type="transmembrane region" description="Helical" evidence="5">
    <location>
        <begin position="202"/>
        <end position="230"/>
    </location>
</feature>
<dbReference type="STRING" id="215243.A0A0D2BRH4"/>
<reference evidence="8 9" key="1">
    <citation type="submission" date="2015-01" db="EMBL/GenBank/DDBJ databases">
        <title>The Genome Sequence of Exophiala oligosperma CBS72588.</title>
        <authorList>
            <consortium name="The Broad Institute Genomics Platform"/>
            <person name="Cuomo C."/>
            <person name="de Hoog S."/>
            <person name="Gorbushina A."/>
            <person name="Stielow B."/>
            <person name="Teixiera M."/>
            <person name="Abouelleil A."/>
            <person name="Chapman S.B."/>
            <person name="Priest M."/>
            <person name="Young S.K."/>
            <person name="Wortman J."/>
            <person name="Nusbaum C."/>
            <person name="Birren B."/>
        </authorList>
    </citation>
    <scope>NUCLEOTIDE SEQUENCE [LARGE SCALE GENOMIC DNA]</scope>
    <source>
        <strain evidence="8 9">CBS 72588</strain>
    </source>
</reference>
<dbReference type="Pfam" id="PF10348">
    <property type="entry name" value="DUF2427"/>
    <property type="match status" value="1"/>
</dbReference>
<dbReference type="InterPro" id="IPR021858">
    <property type="entry name" value="Fun_TF"/>
</dbReference>
<proteinExistence type="predicted"/>
<dbReference type="AlphaFoldDB" id="A0A0D2BRH4"/>
<accession>A0A0D2BRH4</accession>
<keyword evidence="2" id="KW-0804">Transcription</keyword>
<evidence type="ECO:0000256" key="4">
    <source>
        <dbReference type="SAM" id="MobiDB-lite"/>
    </source>
</evidence>
<feature type="transmembrane region" description="Helical" evidence="5">
    <location>
        <begin position="294"/>
        <end position="313"/>
    </location>
</feature>
<evidence type="ECO:0000256" key="5">
    <source>
        <dbReference type="SAM" id="Phobius"/>
    </source>
</evidence>
<dbReference type="InterPro" id="IPR001138">
    <property type="entry name" value="Zn2Cys6_DnaBD"/>
</dbReference>
<evidence type="ECO:0000256" key="1">
    <source>
        <dbReference type="ARBA" id="ARBA00023015"/>
    </source>
</evidence>
<dbReference type="InterPro" id="IPR018825">
    <property type="entry name" value="DUF2427"/>
</dbReference>
<dbReference type="CDD" id="cd00067">
    <property type="entry name" value="GAL4"/>
    <property type="match status" value="1"/>
</dbReference>
<feature type="transmembrane region" description="Helical" evidence="5">
    <location>
        <begin position="76"/>
        <end position="94"/>
    </location>
</feature>
<dbReference type="PANTHER" id="PTHR31685:SF3">
    <property type="entry name" value="INTEGRAL MEMBRANE PROTEIN (AFU_ORTHOLOGUE AFUA_6G12730)"/>
    <property type="match status" value="1"/>
</dbReference>
<dbReference type="HOGENOM" id="CLU_005385_0_0_1"/>
<feature type="region of interest" description="Disordered" evidence="4">
    <location>
        <begin position="114"/>
        <end position="137"/>
    </location>
</feature>
<keyword evidence="5" id="KW-0812">Transmembrane</keyword>
<keyword evidence="9" id="KW-1185">Reference proteome</keyword>
<feature type="transmembrane region" description="Helical" evidence="5">
    <location>
        <begin position="377"/>
        <end position="395"/>
    </location>
</feature>
<feature type="transmembrane region" description="Helical" evidence="5">
    <location>
        <begin position="39"/>
        <end position="61"/>
    </location>
</feature>
<dbReference type="PANTHER" id="PTHR31685">
    <property type="entry name" value="INTEGRAL MEMBRANE PROTEIN (AFU_ORTHOLOGUE AFUA_6G12730)-RELATED"/>
    <property type="match status" value="1"/>
</dbReference>
<evidence type="ECO:0008006" key="10">
    <source>
        <dbReference type="Google" id="ProtNLM"/>
    </source>
</evidence>
<organism evidence="8 9">
    <name type="scientific">Exophiala oligosperma</name>
    <dbReference type="NCBI Taxonomy" id="215243"/>
    <lineage>
        <taxon>Eukaryota</taxon>
        <taxon>Fungi</taxon>
        <taxon>Dikarya</taxon>
        <taxon>Ascomycota</taxon>
        <taxon>Pezizomycotina</taxon>
        <taxon>Eurotiomycetes</taxon>
        <taxon>Chaetothyriomycetidae</taxon>
        <taxon>Chaetothyriales</taxon>
        <taxon>Herpotrichiellaceae</taxon>
        <taxon>Exophiala</taxon>
    </lineage>
</organism>
<dbReference type="GO" id="GO:0008270">
    <property type="term" value="F:zinc ion binding"/>
    <property type="evidence" value="ECO:0007669"/>
    <property type="project" value="InterPro"/>
</dbReference>
<evidence type="ECO:0000259" key="7">
    <source>
        <dbReference type="Pfam" id="PF10355"/>
    </source>
</evidence>
<dbReference type="RefSeq" id="XP_016260258.1">
    <property type="nucleotide sequence ID" value="XM_016409950.1"/>
</dbReference>
<dbReference type="EMBL" id="KN847339">
    <property type="protein sequence ID" value="KIW40042.1"/>
    <property type="molecule type" value="Genomic_DNA"/>
</dbReference>
<dbReference type="Pfam" id="PF11951">
    <property type="entry name" value="Fungal_trans_2"/>
    <property type="match status" value="1"/>
</dbReference>
<protein>
    <recommendedName>
        <fullName evidence="10">Zn(2)-C6 fungal-type domain-containing protein</fullName>
    </recommendedName>
</protein>
<evidence type="ECO:0000259" key="6">
    <source>
        <dbReference type="Pfam" id="PF10348"/>
    </source>
</evidence>